<sequence>MRDISLHTSQLHEEIKQAMVESSTIYILSSFIMKSGVEMIFNALEYALKNGADVKILTGDYLYVTQPKALHRLLDLQQDNLEIRLWKSNGVSFHPKTYIFKHKEKGSLIVGSSNMSRSAYTSGVEWNLQVQRTASNTTFDEAMEAFIRLFYADETMSINAESLKIYQQEFDQFHATHADLLTTWTKQEEVELTLPFEEEPLPAEANEPRSPYPTKLQPRQAQTEALTALEATLEEEYNKAMVVMATGLGKTYLAAFFGKKYKRILFIAHREEILKQAKKSFEQVMGKQGGLFYGMEKDTSKDMLFASIFTLSIQEQLYQFAPDTFDLIIIDEFHHAAAKSYQHVIDYFKPRFLLGLTATPERTDGQDVFAICEGNVAYEITFIEAIQRGWLTPFTYHGILDDIDYSSIRWLGTKYDQHELMIQQLQTERAQHIYRKWKELKKTRTLGFCSSIQQAEFLANYFNESGAEALALTSQSKTHSRTESIRMLEAGELDIIFTVDLFNEGVDIPSVDTLLFARPTESLVVFTQQIGRGLRTFAGKNSCVIIDLIGNYRYADTKLSVLDIEENDKNGTRKNIEPVVPAACEVHLDTAVVDLLIELRKKRSPRRERIFQDYYQVKTQLGRRPTYREVHLYGSINSKEYKQAFGGYFAFLKTYGELTAHEATVYEKHYDWLGKVEKETMTKSYKMVVLQYLLDKGHSDWLVPVTPEEIAPYFHQFYMEKNYRKQIDFSSKNTKAMWVYDEKKVAKLIAEMPMSKWVGKDDLIFFKNGKFGVNFTVNVEDQEILHGMTGEICDYKMQGYFERKKDTAGKK</sequence>
<dbReference type="PROSITE" id="PS51192">
    <property type="entry name" value="HELICASE_ATP_BIND_1"/>
    <property type="match status" value="1"/>
</dbReference>
<keyword evidence="4" id="KW-0547">Nucleotide-binding</keyword>
<evidence type="ECO:0000259" key="2">
    <source>
        <dbReference type="PROSITE" id="PS51192"/>
    </source>
</evidence>
<gene>
    <name evidence="4" type="ORF">IC602_05925</name>
</gene>
<dbReference type="Proteomes" id="UP000621631">
    <property type="component" value="Unassembled WGS sequence"/>
</dbReference>
<evidence type="ECO:0000313" key="5">
    <source>
        <dbReference type="Proteomes" id="UP000621631"/>
    </source>
</evidence>
<dbReference type="InterPro" id="IPR014001">
    <property type="entry name" value="Helicase_ATP-bd"/>
</dbReference>
<dbReference type="RefSeq" id="WP_189777521.1">
    <property type="nucleotide sequence ID" value="NZ_JACWEZ010000002.1"/>
</dbReference>
<reference evidence="4 5" key="1">
    <citation type="submission" date="2020-09" db="EMBL/GenBank/DDBJ databases">
        <title>Draft Genome Sequences of Oil-Oxidizing Bacteria Halomonas titanicae, Marinobacter lutaoensis, and Virgibacillus halodenitrificans Isolated from Highly Saline Environments.</title>
        <authorList>
            <person name="Grouzdev D.S."/>
            <person name="Sokolova D.S."/>
            <person name="Semenova E.M."/>
            <person name="Borzenkov I.A."/>
            <person name="Bidzhieva S.K."/>
            <person name="Poltaraus A.B."/>
            <person name="Nazina T.N."/>
        </authorList>
    </citation>
    <scope>NUCLEOTIDE SEQUENCE [LARGE SCALE GENOMIC DNA]</scope>
    <source>
        <strain evidence="4 5">VKM B-3472D</strain>
    </source>
</reference>
<feature type="domain" description="Helicase C-terminal" evidence="3">
    <location>
        <begin position="429"/>
        <end position="577"/>
    </location>
</feature>
<feature type="region of interest" description="Disordered" evidence="1">
    <location>
        <begin position="197"/>
        <end position="218"/>
    </location>
</feature>
<dbReference type="SMART" id="SM00490">
    <property type="entry name" value="HELICc"/>
    <property type="match status" value="1"/>
</dbReference>
<keyword evidence="4" id="KW-0378">Hydrolase</keyword>
<dbReference type="PROSITE" id="PS51194">
    <property type="entry name" value="HELICASE_CTER"/>
    <property type="match status" value="1"/>
</dbReference>
<dbReference type="Pfam" id="PF04851">
    <property type="entry name" value="ResIII"/>
    <property type="match status" value="1"/>
</dbReference>
<dbReference type="SMART" id="SM00487">
    <property type="entry name" value="DEXDc"/>
    <property type="match status" value="1"/>
</dbReference>
<dbReference type="InterPro" id="IPR001650">
    <property type="entry name" value="Helicase_C-like"/>
</dbReference>
<dbReference type="SUPFAM" id="SSF52540">
    <property type="entry name" value="P-loop containing nucleoside triphosphate hydrolases"/>
    <property type="match status" value="1"/>
</dbReference>
<dbReference type="PANTHER" id="PTHR47396:SF1">
    <property type="entry name" value="ATP-DEPENDENT HELICASE IRC3-RELATED"/>
    <property type="match status" value="1"/>
</dbReference>
<comment type="caution">
    <text evidence="4">The sequence shown here is derived from an EMBL/GenBank/DDBJ whole genome shotgun (WGS) entry which is preliminary data.</text>
</comment>
<protein>
    <submittedName>
        <fullName evidence="4">DEAD/DEAH box helicase family protein</fullName>
    </submittedName>
</protein>
<dbReference type="Pfam" id="PF13091">
    <property type="entry name" value="PLDc_2"/>
    <property type="match status" value="1"/>
</dbReference>
<dbReference type="GO" id="GO:0004386">
    <property type="term" value="F:helicase activity"/>
    <property type="evidence" value="ECO:0007669"/>
    <property type="project" value="UniProtKB-KW"/>
</dbReference>
<evidence type="ECO:0000259" key="3">
    <source>
        <dbReference type="PROSITE" id="PS51194"/>
    </source>
</evidence>
<dbReference type="PANTHER" id="PTHR47396">
    <property type="entry name" value="TYPE I RESTRICTION ENZYME ECOKI R PROTEIN"/>
    <property type="match status" value="1"/>
</dbReference>
<dbReference type="InterPro" id="IPR025202">
    <property type="entry name" value="PLD-like_dom"/>
</dbReference>
<evidence type="ECO:0000313" key="4">
    <source>
        <dbReference type="EMBL" id="MBD1222141.1"/>
    </source>
</evidence>
<keyword evidence="4" id="KW-0067">ATP-binding</keyword>
<dbReference type="CDD" id="cd09205">
    <property type="entry name" value="PLDc_N_DEXD_b3"/>
    <property type="match status" value="1"/>
</dbReference>
<dbReference type="InterPro" id="IPR006935">
    <property type="entry name" value="Helicase/UvrB_N"/>
</dbReference>
<keyword evidence="4" id="KW-0347">Helicase</keyword>
<dbReference type="Gene3D" id="3.40.50.300">
    <property type="entry name" value="P-loop containing nucleotide triphosphate hydrolases"/>
    <property type="match status" value="2"/>
</dbReference>
<dbReference type="CDD" id="cd18799">
    <property type="entry name" value="SF2_C_EcoAI-like"/>
    <property type="match status" value="1"/>
</dbReference>
<feature type="domain" description="Helicase ATP-binding" evidence="2">
    <location>
        <begin position="231"/>
        <end position="378"/>
    </location>
</feature>
<accession>A0ABR7VLH5</accession>
<evidence type="ECO:0000256" key="1">
    <source>
        <dbReference type="SAM" id="MobiDB-lite"/>
    </source>
</evidence>
<dbReference type="InterPro" id="IPR027417">
    <property type="entry name" value="P-loop_NTPase"/>
</dbReference>
<organism evidence="4 5">
    <name type="scientific">Virgibacillus halodenitrificans</name>
    <name type="common">Bacillus halodenitrificans</name>
    <dbReference type="NCBI Taxonomy" id="1482"/>
    <lineage>
        <taxon>Bacteria</taxon>
        <taxon>Bacillati</taxon>
        <taxon>Bacillota</taxon>
        <taxon>Bacilli</taxon>
        <taxon>Bacillales</taxon>
        <taxon>Bacillaceae</taxon>
        <taxon>Virgibacillus</taxon>
    </lineage>
</organism>
<dbReference type="Gene3D" id="3.30.870.10">
    <property type="entry name" value="Endonuclease Chain A"/>
    <property type="match status" value="1"/>
</dbReference>
<dbReference type="Pfam" id="PF00271">
    <property type="entry name" value="Helicase_C"/>
    <property type="match status" value="1"/>
</dbReference>
<name>A0ABR7VLH5_VIRHA</name>
<keyword evidence="5" id="KW-1185">Reference proteome</keyword>
<dbReference type="EMBL" id="JACWEZ010000002">
    <property type="protein sequence ID" value="MBD1222141.1"/>
    <property type="molecule type" value="Genomic_DNA"/>
</dbReference>
<proteinExistence type="predicted"/>
<dbReference type="SUPFAM" id="SSF56024">
    <property type="entry name" value="Phospholipase D/nuclease"/>
    <property type="match status" value="1"/>
</dbReference>
<dbReference type="CDD" id="cd18032">
    <property type="entry name" value="DEXHc_RE_I_III_res"/>
    <property type="match status" value="1"/>
</dbReference>
<dbReference type="InterPro" id="IPR050742">
    <property type="entry name" value="Helicase_Restrict-Modif_Enz"/>
</dbReference>